<proteinExistence type="predicted"/>
<gene>
    <name evidence="1" type="ORF">Anapl_12290</name>
</gene>
<protein>
    <submittedName>
        <fullName evidence="1">Uncharacterized protein</fullName>
    </submittedName>
</protein>
<sequence length="199" mass="22784">MPAAGTRSGLGAGNRERAVKQQGRFKPVEQLALLFTSLCSELLLKLKDGLVEEVVCPRFRVPYTYCCSHAEVPSLFVPITNLQIGKMGVMKKTRLAHVFHGVPVLRQALDVALLKDWNRKEDRRLGWKKKQGITWEDLIPDELSSVFCLQQKQHAQQGSPCYTISYWLAVINRDRQHASSIPINCSRREEKQKRRSWVK</sequence>
<reference evidence="2" key="1">
    <citation type="journal article" date="2013" name="Nat. Genet.">
        <title>The duck genome and transcriptome provide insight into an avian influenza virus reservoir species.</title>
        <authorList>
            <person name="Huang Y."/>
            <person name="Li Y."/>
            <person name="Burt D.W."/>
            <person name="Chen H."/>
            <person name="Zhang Y."/>
            <person name="Qian W."/>
            <person name="Kim H."/>
            <person name="Gan S."/>
            <person name="Zhao Y."/>
            <person name="Li J."/>
            <person name="Yi K."/>
            <person name="Feng H."/>
            <person name="Zhu P."/>
            <person name="Li B."/>
            <person name="Liu Q."/>
            <person name="Fairley S."/>
            <person name="Magor K.E."/>
            <person name="Du Z."/>
            <person name="Hu X."/>
            <person name="Goodman L."/>
            <person name="Tafer H."/>
            <person name="Vignal A."/>
            <person name="Lee T."/>
            <person name="Kim K.W."/>
            <person name="Sheng Z."/>
            <person name="An Y."/>
            <person name="Searle S."/>
            <person name="Herrero J."/>
            <person name="Groenen M.A."/>
            <person name="Crooijmans R.P."/>
            <person name="Faraut T."/>
            <person name="Cai Q."/>
            <person name="Webster R.G."/>
            <person name="Aldridge J.R."/>
            <person name="Warren W.C."/>
            <person name="Bartschat S."/>
            <person name="Kehr S."/>
            <person name="Marz M."/>
            <person name="Stadler P.F."/>
            <person name="Smith J."/>
            <person name="Kraus R.H."/>
            <person name="Zhao Y."/>
            <person name="Ren L."/>
            <person name="Fei J."/>
            <person name="Morisson M."/>
            <person name="Kaiser P."/>
            <person name="Griffin D.K."/>
            <person name="Rao M."/>
            <person name="Pitel F."/>
            <person name="Wang J."/>
            <person name="Li N."/>
        </authorList>
    </citation>
    <scope>NUCLEOTIDE SEQUENCE [LARGE SCALE GENOMIC DNA]</scope>
</reference>
<keyword evidence="2" id="KW-1185">Reference proteome</keyword>
<dbReference type="EMBL" id="KB742710">
    <property type="protein sequence ID" value="EOB05232.1"/>
    <property type="molecule type" value="Genomic_DNA"/>
</dbReference>
<dbReference type="Proteomes" id="UP000296049">
    <property type="component" value="Unassembled WGS sequence"/>
</dbReference>
<evidence type="ECO:0000313" key="2">
    <source>
        <dbReference type="Proteomes" id="UP000296049"/>
    </source>
</evidence>
<evidence type="ECO:0000313" key="1">
    <source>
        <dbReference type="EMBL" id="EOB05232.1"/>
    </source>
</evidence>
<dbReference type="AlphaFoldDB" id="R0K651"/>
<accession>R0K651</accession>
<name>R0K651_ANAPL</name>
<organism evidence="1 2">
    <name type="scientific">Anas platyrhynchos</name>
    <name type="common">Mallard</name>
    <name type="synonym">Anas boschas</name>
    <dbReference type="NCBI Taxonomy" id="8839"/>
    <lineage>
        <taxon>Eukaryota</taxon>
        <taxon>Metazoa</taxon>
        <taxon>Chordata</taxon>
        <taxon>Craniata</taxon>
        <taxon>Vertebrata</taxon>
        <taxon>Euteleostomi</taxon>
        <taxon>Archelosauria</taxon>
        <taxon>Archosauria</taxon>
        <taxon>Dinosauria</taxon>
        <taxon>Saurischia</taxon>
        <taxon>Theropoda</taxon>
        <taxon>Coelurosauria</taxon>
        <taxon>Aves</taxon>
        <taxon>Neognathae</taxon>
        <taxon>Galloanserae</taxon>
        <taxon>Anseriformes</taxon>
        <taxon>Anatidae</taxon>
        <taxon>Anatinae</taxon>
        <taxon>Anas</taxon>
    </lineage>
</organism>